<dbReference type="RefSeq" id="WP_143150243.1">
    <property type="nucleotide sequence ID" value="NZ_FRDF01000003.1"/>
</dbReference>
<proteinExistence type="predicted"/>
<evidence type="ECO:0000313" key="1">
    <source>
        <dbReference type="EMBL" id="SHN51034.1"/>
    </source>
</evidence>
<dbReference type="AlphaFoldDB" id="A0A1M7RY10"/>
<dbReference type="OrthoDB" id="7059994at2"/>
<name>A0A1M7RY10_9SPHN</name>
<keyword evidence="2" id="KW-1185">Reference proteome</keyword>
<evidence type="ECO:0000313" key="2">
    <source>
        <dbReference type="Proteomes" id="UP000184391"/>
    </source>
</evidence>
<accession>A0A1M7RY10</accession>
<reference evidence="2" key="1">
    <citation type="submission" date="2016-12" db="EMBL/GenBank/DDBJ databases">
        <authorList>
            <person name="Varghese N."/>
            <person name="Submissions S."/>
        </authorList>
    </citation>
    <scope>NUCLEOTIDE SEQUENCE [LARGE SCALE GENOMIC DNA]</scope>
    <source>
        <strain evidence="2">DSM 11032</strain>
    </source>
</reference>
<protein>
    <submittedName>
        <fullName evidence="1">Uncharacterized protein</fullName>
    </submittedName>
</protein>
<organism evidence="1 2">
    <name type="scientific">Erythrobacter sanguineus</name>
    <dbReference type="NCBI Taxonomy" id="198312"/>
    <lineage>
        <taxon>Bacteria</taxon>
        <taxon>Pseudomonadati</taxon>
        <taxon>Pseudomonadota</taxon>
        <taxon>Alphaproteobacteria</taxon>
        <taxon>Sphingomonadales</taxon>
        <taxon>Erythrobacteraceae</taxon>
        <taxon>Erythrobacter/Porphyrobacter group</taxon>
        <taxon>Erythrobacter</taxon>
    </lineage>
</organism>
<gene>
    <name evidence="1" type="ORF">SAMN02745193_00587</name>
</gene>
<dbReference type="Proteomes" id="UP000184391">
    <property type="component" value="Unassembled WGS sequence"/>
</dbReference>
<dbReference type="STRING" id="198312.SAMN02745193_00587"/>
<dbReference type="EMBL" id="FRDF01000003">
    <property type="protein sequence ID" value="SHN51034.1"/>
    <property type="molecule type" value="Genomic_DNA"/>
</dbReference>
<sequence>MNAFSRPDTTPFAAFVDQSSIQPDAIEAQRVRAKIEPCTHGTWLVSSIDLRNPEGDLLTRAVFDKIEAARQVGNPRKRRQPESGKLRQERLVRAILANGLACRFHRDPPLVAYRRTSGFYGKEPRWLSARALARTVDQMASLGLLYTRRGKWGDASSTYSLSHSLLELSEQVGVVLHSLTSKLPSERLIRLREANAGGPEITFEHNPETESWAKQLAAYNAFVARHNLAIEPSEIELAGWVKKVNDSRNEGKPKLVKPELFKTDLYRMFNNASFTQGGRLYGGWWIGAPKHVRAKITIDGRPTVEADYSGCAIRMLYHEKGIDYRDDPYAIAPLVAYAEENGLAPEHFREGVKRLMQALINGDEGGAPELARIEGFTFKPFLRRDVRAMIEQAHPHIADAFGGGSGLRLQRADSDLALTIISNLMEKGILALPIHDSFLVAKENKDQLIFEMNNSYFNKFCFNPVIN</sequence>